<keyword evidence="3" id="KW-1185">Reference proteome</keyword>
<protein>
    <submittedName>
        <fullName evidence="2">Uncharacterized protein</fullName>
    </submittedName>
</protein>
<evidence type="ECO:0000313" key="2">
    <source>
        <dbReference type="EMBL" id="VEL16249.1"/>
    </source>
</evidence>
<comment type="caution">
    <text evidence="2">The sequence shown here is derived from an EMBL/GenBank/DDBJ whole genome shotgun (WGS) entry which is preliminary data.</text>
</comment>
<dbReference type="AlphaFoldDB" id="A0A448WNM6"/>
<gene>
    <name evidence="2" type="ORF">PXEA_LOCUS9689</name>
</gene>
<evidence type="ECO:0000313" key="3">
    <source>
        <dbReference type="Proteomes" id="UP000784294"/>
    </source>
</evidence>
<feature type="compositionally biased region" description="Polar residues" evidence="1">
    <location>
        <begin position="32"/>
        <end position="49"/>
    </location>
</feature>
<sequence>MTDSSVVRSRPDGTTRRARFLRSFSLSRRKTGQASVCAQETSRNRSSSPGRRVDPRKQGRTLPPGHEATGASGDSEKGCLPTNRSEAGRTSVADHQHPPNGQNPRARLTTTSASTIGCSRDRMPANRLERRNKRTPTPVAVTTNLVPPVKAPSPASRNRLSDFFLACRTNYRDRFPTNRRQATLMGTVVVDALSRGASQSCETKVGCRSPFSSTFSPSPSTSSAIARTVSNLLSDGSSGFALPSHSVLLSTPRDRFSTAFFTGSPGLPSRSCPTDFSEYIGHSAHLDMATLTRMLSDVSGESASRRTLSVCQKPAAETEACPSVQYGTVFYPLTPPQVTDQTGPWKPAWQQAVTRAATADSSVLLPSGHQTGPGPLEMHLIRSGQDRSFRPASYRSERTTSLLFPSNSERFHSSSQIKAAIPTGLARLEVARMDHSAQHLVSRRMSRLGRDQIYSNKTTACQQRPRSRKSASCPV</sequence>
<feature type="compositionally biased region" description="Polar residues" evidence="1">
    <location>
        <begin position="99"/>
        <end position="111"/>
    </location>
</feature>
<dbReference type="Proteomes" id="UP000784294">
    <property type="component" value="Unassembled WGS sequence"/>
</dbReference>
<dbReference type="EMBL" id="CAAALY010027715">
    <property type="protein sequence ID" value="VEL16249.1"/>
    <property type="molecule type" value="Genomic_DNA"/>
</dbReference>
<feature type="region of interest" description="Disordered" evidence="1">
    <location>
        <begin position="1"/>
        <end position="111"/>
    </location>
</feature>
<organism evidence="2 3">
    <name type="scientific">Protopolystoma xenopodis</name>
    <dbReference type="NCBI Taxonomy" id="117903"/>
    <lineage>
        <taxon>Eukaryota</taxon>
        <taxon>Metazoa</taxon>
        <taxon>Spiralia</taxon>
        <taxon>Lophotrochozoa</taxon>
        <taxon>Platyhelminthes</taxon>
        <taxon>Monogenea</taxon>
        <taxon>Polyopisthocotylea</taxon>
        <taxon>Polystomatidea</taxon>
        <taxon>Polystomatidae</taxon>
        <taxon>Protopolystoma</taxon>
    </lineage>
</organism>
<proteinExistence type="predicted"/>
<name>A0A448WNM6_9PLAT</name>
<reference evidence="2" key="1">
    <citation type="submission" date="2018-11" db="EMBL/GenBank/DDBJ databases">
        <authorList>
            <consortium name="Pathogen Informatics"/>
        </authorList>
    </citation>
    <scope>NUCLEOTIDE SEQUENCE</scope>
</reference>
<evidence type="ECO:0000256" key="1">
    <source>
        <dbReference type="SAM" id="MobiDB-lite"/>
    </source>
</evidence>
<accession>A0A448WNM6</accession>